<dbReference type="AlphaFoldDB" id="A0A4Q2K0Z6"/>
<proteinExistence type="inferred from homology"/>
<keyword evidence="7 8" id="KW-0472">Membrane</keyword>
<evidence type="ECO:0000256" key="3">
    <source>
        <dbReference type="ARBA" id="ARBA00022448"/>
    </source>
</evidence>
<evidence type="ECO:0000256" key="5">
    <source>
        <dbReference type="ARBA" id="ARBA00022692"/>
    </source>
</evidence>
<feature type="transmembrane region" description="Helical" evidence="8">
    <location>
        <begin position="278"/>
        <end position="297"/>
    </location>
</feature>
<protein>
    <submittedName>
        <fullName evidence="9">AI-2E family transporter</fullName>
    </submittedName>
</protein>
<keyword evidence="4" id="KW-1003">Cell membrane</keyword>
<keyword evidence="6 8" id="KW-1133">Transmembrane helix</keyword>
<evidence type="ECO:0000256" key="4">
    <source>
        <dbReference type="ARBA" id="ARBA00022475"/>
    </source>
</evidence>
<keyword evidence="5 8" id="KW-0812">Transmembrane</keyword>
<evidence type="ECO:0000313" key="9">
    <source>
        <dbReference type="EMBL" id="RXZ55125.1"/>
    </source>
</evidence>
<dbReference type="Proteomes" id="UP000293345">
    <property type="component" value="Unassembled WGS sequence"/>
</dbReference>
<name>A0A4Q2K0Z6_9ACTN</name>
<feature type="transmembrane region" description="Helical" evidence="8">
    <location>
        <begin position="33"/>
        <end position="52"/>
    </location>
</feature>
<feature type="transmembrane region" description="Helical" evidence="8">
    <location>
        <begin position="244"/>
        <end position="271"/>
    </location>
</feature>
<sequence length="416" mass="43965">MEKTKRWFLVVWTCVGGILLTGVFVYLINILSVPVAILLWTVVIVFCLRGTVNKLESKGVPRIAGTAIAYVLMVVVLVLVFFLMFSPAFGFGDQFRDLLQSIPGYINDLMSLANGVYAQYSDVFQNDSVQKYLNDALSALGSAASDVARQSATGMVAFGTGLVNTCMAIGFALVIAFWILIELPALGRETMRLAGPNRAETMTMLHVTFTRVMGGYIKGTLIQCGIIGLGCGILFAILDIPNYAALGVIAGILNIIPIVGPWLGGALAAIVGVFVSPWIAVAALVGTIVIQQVVYTFVSPKIMASSVDIHPALTLIALMAGSAIGGAMSGFTGSLVGMLASIPAVAVMKSVFVYYFEKHTGRQLVAEDGVFFQGTPKSDGTLDPIADATSPHPDISAAIERVKVDGGKGPFGKRKG</sequence>
<feature type="transmembrane region" description="Helical" evidence="8">
    <location>
        <begin position="220"/>
        <end position="238"/>
    </location>
</feature>
<dbReference type="InterPro" id="IPR002549">
    <property type="entry name" value="AI-2E-like"/>
</dbReference>
<dbReference type="PANTHER" id="PTHR21716:SF53">
    <property type="entry name" value="PERMEASE PERM-RELATED"/>
    <property type="match status" value="1"/>
</dbReference>
<evidence type="ECO:0000256" key="6">
    <source>
        <dbReference type="ARBA" id="ARBA00022989"/>
    </source>
</evidence>
<reference evidence="9 10" key="1">
    <citation type="submission" date="2019-01" db="EMBL/GenBank/DDBJ databases">
        <title>Senegalimassilia sp. nov. KGMB04484 isolated human feces.</title>
        <authorList>
            <person name="Han K.-I."/>
            <person name="Kim J.-S."/>
            <person name="Lee K.C."/>
            <person name="Suh M.K."/>
            <person name="Eom M.K."/>
            <person name="Lee J.H."/>
            <person name="Park S.-H."/>
            <person name="Kang S.W."/>
            <person name="Park J.-E."/>
            <person name="Oh B.S."/>
            <person name="Yu S.Y."/>
            <person name="Choi S.-H."/>
            <person name="Lee D.H."/>
            <person name="Yoon H."/>
            <person name="Kim B.-Y."/>
            <person name="Lee J.H."/>
            <person name="Lee J.-S."/>
        </authorList>
    </citation>
    <scope>NUCLEOTIDE SEQUENCE [LARGE SCALE GENOMIC DNA]</scope>
    <source>
        <strain evidence="9 10">KGMB04484</strain>
    </source>
</reference>
<dbReference type="PANTHER" id="PTHR21716">
    <property type="entry name" value="TRANSMEMBRANE PROTEIN"/>
    <property type="match status" value="1"/>
</dbReference>
<dbReference type="EMBL" id="SDPW01000001">
    <property type="protein sequence ID" value="RXZ55125.1"/>
    <property type="molecule type" value="Genomic_DNA"/>
</dbReference>
<evidence type="ECO:0000256" key="7">
    <source>
        <dbReference type="ARBA" id="ARBA00023136"/>
    </source>
</evidence>
<feature type="transmembrane region" description="Helical" evidence="8">
    <location>
        <begin position="309"/>
        <end position="328"/>
    </location>
</feature>
<accession>A0A4Q2K0Z6</accession>
<feature type="transmembrane region" description="Helical" evidence="8">
    <location>
        <begin position="335"/>
        <end position="356"/>
    </location>
</feature>
<feature type="transmembrane region" description="Helical" evidence="8">
    <location>
        <begin position="155"/>
        <end position="181"/>
    </location>
</feature>
<dbReference type="GO" id="GO:0005886">
    <property type="term" value="C:plasma membrane"/>
    <property type="evidence" value="ECO:0007669"/>
    <property type="project" value="UniProtKB-SubCell"/>
</dbReference>
<keyword evidence="10" id="KW-1185">Reference proteome</keyword>
<dbReference type="Pfam" id="PF01594">
    <property type="entry name" value="AI-2E_transport"/>
    <property type="match status" value="1"/>
</dbReference>
<comment type="similarity">
    <text evidence="2">Belongs to the autoinducer-2 exporter (AI-2E) (TC 2.A.86) family.</text>
</comment>
<organism evidence="9 10">
    <name type="scientific">Senegalimassilia faecalis</name>
    <dbReference type="NCBI Taxonomy" id="2509433"/>
    <lineage>
        <taxon>Bacteria</taxon>
        <taxon>Bacillati</taxon>
        <taxon>Actinomycetota</taxon>
        <taxon>Coriobacteriia</taxon>
        <taxon>Coriobacteriales</taxon>
        <taxon>Coriobacteriaceae</taxon>
        <taxon>Senegalimassilia</taxon>
    </lineage>
</organism>
<dbReference type="OrthoDB" id="3185394at2"/>
<keyword evidence="3" id="KW-0813">Transport</keyword>
<evidence type="ECO:0000256" key="2">
    <source>
        <dbReference type="ARBA" id="ARBA00009773"/>
    </source>
</evidence>
<feature type="transmembrane region" description="Helical" evidence="8">
    <location>
        <begin position="64"/>
        <end position="85"/>
    </location>
</feature>
<comment type="subcellular location">
    <subcellularLocation>
        <location evidence="1">Cell membrane</location>
        <topology evidence="1">Multi-pass membrane protein</topology>
    </subcellularLocation>
</comment>
<evidence type="ECO:0000313" key="10">
    <source>
        <dbReference type="Proteomes" id="UP000293345"/>
    </source>
</evidence>
<evidence type="ECO:0000256" key="8">
    <source>
        <dbReference type="SAM" id="Phobius"/>
    </source>
</evidence>
<feature type="transmembrane region" description="Helical" evidence="8">
    <location>
        <begin position="7"/>
        <end position="27"/>
    </location>
</feature>
<comment type="caution">
    <text evidence="9">The sequence shown here is derived from an EMBL/GenBank/DDBJ whole genome shotgun (WGS) entry which is preliminary data.</text>
</comment>
<evidence type="ECO:0000256" key="1">
    <source>
        <dbReference type="ARBA" id="ARBA00004651"/>
    </source>
</evidence>
<gene>
    <name evidence="9" type="ORF">ET524_05785</name>
</gene>